<dbReference type="Gene3D" id="3.40.50.12780">
    <property type="entry name" value="N-terminal domain of ligase-like"/>
    <property type="match status" value="1"/>
</dbReference>
<evidence type="ECO:0000256" key="2">
    <source>
        <dbReference type="ARBA" id="ARBA00022598"/>
    </source>
</evidence>
<sequence length="299" mass="31222">MSNVSLELIETARRQPDDIALRLEDAEVSFANLDAASARLAGLLVARGLRPGDRVAIMLPNVPYFAIVYYGALRAGGVAVPLNVLFDSRETAVHLAASAASFVFVSPAFALAARSGADAAGAAFVLVTPGDFEELLAESDALDEPVARADTETAVIIYAPGSTEAPEGAELTHATLRGNVAVVVDRLGLTASDVILGALPLFYAIGQTAELNAAVAAGSCLTLIPRFTPETALEIIERDGVTVFEGVPAMFAALLRSSARNSGTSLRRCVSGGATLAIDVMREFEEAFGCAVLERDEIR</sequence>
<organism evidence="4 5">
    <name type="scientific">Antrihabitans stalactiti</name>
    <dbReference type="NCBI Taxonomy" id="2584121"/>
    <lineage>
        <taxon>Bacteria</taxon>
        <taxon>Bacillati</taxon>
        <taxon>Actinomycetota</taxon>
        <taxon>Actinomycetes</taxon>
        <taxon>Mycobacteriales</taxon>
        <taxon>Nocardiaceae</taxon>
        <taxon>Antrihabitans</taxon>
    </lineage>
</organism>
<proteinExistence type="inferred from homology"/>
<dbReference type="GO" id="GO:0031956">
    <property type="term" value="F:medium-chain fatty acid-CoA ligase activity"/>
    <property type="evidence" value="ECO:0007669"/>
    <property type="project" value="TreeGrafter"/>
</dbReference>
<dbReference type="InterPro" id="IPR042099">
    <property type="entry name" value="ANL_N_sf"/>
</dbReference>
<accession>A0A848K8N9</accession>
<dbReference type="Pfam" id="PF00501">
    <property type="entry name" value="AMP-binding"/>
    <property type="match status" value="1"/>
</dbReference>
<comment type="caution">
    <text evidence="4">The sequence shown here is derived from an EMBL/GenBank/DDBJ whole genome shotgun (WGS) entry which is preliminary data.</text>
</comment>
<reference evidence="4 5" key="1">
    <citation type="submission" date="2019-05" db="EMBL/GenBank/DDBJ databases">
        <authorList>
            <person name="Lee S.D."/>
        </authorList>
    </citation>
    <scope>NUCLEOTIDE SEQUENCE [LARGE SCALE GENOMIC DNA]</scope>
    <source>
        <strain evidence="4 5">YC2-7</strain>
    </source>
</reference>
<comment type="similarity">
    <text evidence="1">Belongs to the ATP-dependent AMP-binding enzyme family.</text>
</comment>
<dbReference type="InterPro" id="IPR000873">
    <property type="entry name" value="AMP-dep_synth/lig_dom"/>
</dbReference>
<name>A0A848K8N9_9NOCA</name>
<evidence type="ECO:0000313" key="5">
    <source>
        <dbReference type="Proteomes" id="UP000535543"/>
    </source>
</evidence>
<dbReference type="PANTHER" id="PTHR43201:SF5">
    <property type="entry name" value="MEDIUM-CHAIN ACYL-COA LIGASE ACSF2, MITOCHONDRIAL"/>
    <property type="match status" value="1"/>
</dbReference>
<keyword evidence="5" id="KW-1185">Reference proteome</keyword>
<dbReference type="EMBL" id="VCQU01000001">
    <property type="protein sequence ID" value="NMN93778.1"/>
    <property type="molecule type" value="Genomic_DNA"/>
</dbReference>
<evidence type="ECO:0000256" key="1">
    <source>
        <dbReference type="ARBA" id="ARBA00006432"/>
    </source>
</evidence>
<evidence type="ECO:0000313" key="4">
    <source>
        <dbReference type="EMBL" id="NMN93778.1"/>
    </source>
</evidence>
<dbReference type="GO" id="GO:0006631">
    <property type="term" value="P:fatty acid metabolic process"/>
    <property type="evidence" value="ECO:0007669"/>
    <property type="project" value="TreeGrafter"/>
</dbReference>
<protein>
    <submittedName>
        <fullName evidence="4">Long-chain fatty acid--CoA ligase</fullName>
    </submittedName>
</protein>
<dbReference type="SUPFAM" id="SSF56801">
    <property type="entry name" value="Acetyl-CoA synthetase-like"/>
    <property type="match status" value="1"/>
</dbReference>
<gene>
    <name evidence="4" type="ORF">FGL95_01830</name>
</gene>
<reference evidence="4 5" key="2">
    <citation type="submission" date="2020-06" db="EMBL/GenBank/DDBJ databases">
        <title>Antribacter stalactiti gen. nov., sp. nov., a new member of the family Nacardiaceae isolated from a cave.</title>
        <authorList>
            <person name="Kim I.S."/>
        </authorList>
    </citation>
    <scope>NUCLEOTIDE SEQUENCE [LARGE SCALE GENOMIC DNA]</scope>
    <source>
        <strain evidence="4 5">YC2-7</strain>
    </source>
</reference>
<evidence type="ECO:0000259" key="3">
    <source>
        <dbReference type="Pfam" id="PF00501"/>
    </source>
</evidence>
<feature type="domain" description="AMP-dependent synthetase/ligase" evidence="3">
    <location>
        <begin position="10"/>
        <end position="293"/>
    </location>
</feature>
<dbReference type="AlphaFoldDB" id="A0A848K8N9"/>
<dbReference type="PANTHER" id="PTHR43201">
    <property type="entry name" value="ACYL-COA SYNTHETASE"/>
    <property type="match status" value="1"/>
</dbReference>
<keyword evidence="2 4" id="KW-0436">Ligase</keyword>
<dbReference type="Proteomes" id="UP000535543">
    <property type="component" value="Unassembled WGS sequence"/>
</dbReference>
<dbReference type="RefSeq" id="WP_169584469.1">
    <property type="nucleotide sequence ID" value="NZ_VCQU01000001.1"/>
</dbReference>